<feature type="transmembrane region" description="Helical" evidence="7">
    <location>
        <begin position="320"/>
        <end position="338"/>
    </location>
</feature>
<evidence type="ECO:0000256" key="3">
    <source>
        <dbReference type="ARBA" id="ARBA00022475"/>
    </source>
</evidence>
<dbReference type="Proteomes" id="UP000095209">
    <property type="component" value="Unassembled WGS sequence"/>
</dbReference>
<dbReference type="PANTHER" id="PTHR23517:SF3">
    <property type="entry name" value="INTEGRAL MEMBRANE TRANSPORT PROTEIN"/>
    <property type="match status" value="1"/>
</dbReference>
<organism evidence="9 10">
    <name type="scientific">Bacillus solimangrovi</name>
    <dbReference type="NCBI Taxonomy" id="1305675"/>
    <lineage>
        <taxon>Bacteria</taxon>
        <taxon>Bacillati</taxon>
        <taxon>Bacillota</taxon>
        <taxon>Bacilli</taxon>
        <taxon>Bacillales</taxon>
        <taxon>Bacillaceae</taxon>
        <taxon>Bacillus</taxon>
    </lineage>
</organism>
<feature type="transmembrane region" description="Helical" evidence="7">
    <location>
        <begin position="298"/>
        <end position="314"/>
    </location>
</feature>
<dbReference type="OrthoDB" id="9793283at2"/>
<dbReference type="SUPFAM" id="SSF103473">
    <property type="entry name" value="MFS general substrate transporter"/>
    <property type="match status" value="1"/>
</dbReference>
<feature type="transmembrane region" description="Helical" evidence="7">
    <location>
        <begin position="75"/>
        <end position="94"/>
    </location>
</feature>
<feature type="transmembrane region" description="Helical" evidence="7">
    <location>
        <begin position="100"/>
        <end position="120"/>
    </location>
</feature>
<keyword evidence="6 7" id="KW-0472">Membrane</keyword>
<evidence type="ECO:0000256" key="1">
    <source>
        <dbReference type="ARBA" id="ARBA00004651"/>
    </source>
</evidence>
<dbReference type="PROSITE" id="PS50850">
    <property type="entry name" value="MFS"/>
    <property type="match status" value="1"/>
</dbReference>
<keyword evidence="3" id="KW-1003">Cell membrane</keyword>
<evidence type="ECO:0000256" key="4">
    <source>
        <dbReference type="ARBA" id="ARBA00022692"/>
    </source>
</evidence>
<evidence type="ECO:0000313" key="10">
    <source>
        <dbReference type="Proteomes" id="UP000095209"/>
    </source>
</evidence>
<feature type="domain" description="Major facilitator superfamily (MFS) profile" evidence="8">
    <location>
        <begin position="1"/>
        <end position="410"/>
    </location>
</feature>
<feature type="transmembrane region" description="Helical" evidence="7">
    <location>
        <begin position="12"/>
        <end position="34"/>
    </location>
</feature>
<feature type="transmembrane region" description="Helical" evidence="7">
    <location>
        <begin position="385"/>
        <end position="406"/>
    </location>
</feature>
<protein>
    <submittedName>
        <fullName evidence="9">MFS transporter</fullName>
    </submittedName>
</protein>
<reference evidence="9 10" key="1">
    <citation type="submission" date="2016-08" db="EMBL/GenBank/DDBJ databases">
        <title>Genome of Bacillus solimangrovi GH2-4.</title>
        <authorList>
            <person name="Lim S."/>
            <person name="Kim B.-C."/>
        </authorList>
    </citation>
    <scope>NUCLEOTIDE SEQUENCE [LARGE SCALE GENOMIC DNA]</scope>
    <source>
        <strain evidence="9 10">GH2-4</strain>
    </source>
</reference>
<keyword evidence="5 7" id="KW-1133">Transmembrane helix</keyword>
<dbReference type="AlphaFoldDB" id="A0A1E5LAR7"/>
<evidence type="ECO:0000256" key="6">
    <source>
        <dbReference type="ARBA" id="ARBA00023136"/>
    </source>
</evidence>
<keyword evidence="2" id="KW-0813">Transport</keyword>
<comment type="subcellular location">
    <subcellularLocation>
        <location evidence="1">Cell membrane</location>
        <topology evidence="1">Multi-pass membrane protein</topology>
    </subcellularLocation>
</comment>
<evidence type="ECO:0000313" key="9">
    <source>
        <dbReference type="EMBL" id="OEH91089.1"/>
    </source>
</evidence>
<feature type="transmembrane region" description="Helical" evidence="7">
    <location>
        <begin position="213"/>
        <end position="232"/>
    </location>
</feature>
<evidence type="ECO:0000259" key="8">
    <source>
        <dbReference type="PROSITE" id="PS50850"/>
    </source>
</evidence>
<dbReference type="InterPro" id="IPR050171">
    <property type="entry name" value="MFS_Transporters"/>
</dbReference>
<feature type="transmembrane region" description="Helical" evidence="7">
    <location>
        <begin position="40"/>
        <end position="63"/>
    </location>
</feature>
<dbReference type="PANTHER" id="PTHR23517">
    <property type="entry name" value="RESISTANCE PROTEIN MDTM, PUTATIVE-RELATED-RELATED"/>
    <property type="match status" value="1"/>
</dbReference>
<dbReference type="GO" id="GO:0005886">
    <property type="term" value="C:plasma membrane"/>
    <property type="evidence" value="ECO:0007669"/>
    <property type="project" value="UniProtKB-SubCell"/>
</dbReference>
<keyword evidence="10" id="KW-1185">Reference proteome</keyword>
<dbReference type="Gene3D" id="1.20.1250.20">
    <property type="entry name" value="MFS general substrate transporter like domains"/>
    <property type="match status" value="1"/>
</dbReference>
<dbReference type="InterPro" id="IPR036259">
    <property type="entry name" value="MFS_trans_sf"/>
</dbReference>
<evidence type="ECO:0000256" key="2">
    <source>
        <dbReference type="ARBA" id="ARBA00022448"/>
    </source>
</evidence>
<dbReference type="InterPro" id="IPR020846">
    <property type="entry name" value="MFS_dom"/>
</dbReference>
<dbReference type="PROSITE" id="PS00216">
    <property type="entry name" value="SUGAR_TRANSPORT_1"/>
    <property type="match status" value="1"/>
</dbReference>
<dbReference type="EMBL" id="MJEH01000064">
    <property type="protein sequence ID" value="OEH91089.1"/>
    <property type="molecule type" value="Genomic_DNA"/>
</dbReference>
<sequence length="429" mass="48458">MFKELHPNIRIRIYTSFLSKAISSMIFPFMAIYFTKELNATYAGILLMIQVFVQFIASLYGGYFADMVGRKKMMVIGEYMHVFAFLGMITFNSPLITSPWITFFMLLIMAVSAGFIFPASEAMLIDVSTKETRAFMYSINYWANNLSVMLGLIIGGLLFKTHLFELLIGLFILSLVTLWMTVSLITESYTVSRSEQITKPYGLKPIVKSYQTVIRDIPFVLFTLGGIAILAIEFQRNNFIAIRLEEEIVPRVISVVGNIEFTLDGIKLLSLLTVENTLIIVLFTSVIVKWIRNKQEQPIMYIGFLLFGLGYGFLAFSNYTIGLIIAVIVLSIGELMYVPTRQSILADIVDDSRRGAYMAFNRLVYEIGKLFGALGIIVGERIGGYGMSMLYVIFTLVGIILTKLAIMKRNEKTRIQQPLMTVCNSGQEK</sequence>
<dbReference type="RefSeq" id="WP_069718856.1">
    <property type="nucleotide sequence ID" value="NZ_MJEH01000064.1"/>
</dbReference>
<feature type="transmembrane region" description="Helical" evidence="7">
    <location>
        <begin position="141"/>
        <end position="160"/>
    </location>
</feature>
<dbReference type="GO" id="GO:0022857">
    <property type="term" value="F:transmembrane transporter activity"/>
    <property type="evidence" value="ECO:0007669"/>
    <property type="project" value="InterPro"/>
</dbReference>
<dbReference type="InterPro" id="IPR005829">
    <property type="entry name" value="Sugar_transporter_CS"/>
</dbReference>
<feature type="transmembrane region" description="Helical" evidence="7">
    <location>
        <begin position="359"/>
        <end position="379"/>
    </location>
</feature>
<feature type="transmembrane region" description="Helical" evidence="7">
    <location>
        <begin position="268"/>
        <end position="291"/>
    </location>
</feature>
<comment type="caution">
    <text evidence="9">The sequence shown here is derived from an EMBL/GenBank/DDBJ whole genome shotgun (WGS) entry which is preliminary data.</text>
</comment>
<dbReference type="InterPro" id="IPR011701">
    <property type="entry name" value="MFS"/>
</dbReference>
<keyword evidence="4 7" id="KW-0812">Transmembrane</keyword>
<feature type="transmembrane region" description="Helical" evidence="7">
    <location>
        <begin position="166"/>
        <end position="192"/>
    </location>
</feature>
<accession>A0A1E5LAR7</accession>
<gene>
    <name evidence="9" type="ORF">BFG57_06880</name>
</gene>
<evidence type="ECO:0000256" key="5">
    <source>
        <dbReference type="ARBA" id="ARBA00022989"/>
    </source>
</evidence>
<proteinExistence type="predicted"/>
<name>A0A1E5LAR7_9BACI</name>
<evidence type="ECO:0000256" key="7">
    <source>
        <dbReference type="SAM" id="Phobius"/>
    </source>
</evidence>
<dbReference type="CDD" id="cd17329">
    <property type="entry name" value="MFS_MdtH_MDR_like"/>
    <property type="match status" value="1"/>
</dbReference>
<dbReference type="Pfam" id="PF07690">
    <property type="entry name" value="MFS_1"/>
    <property type="match status" value="2"/>
</dbReference>
<dbReference type="STRING" id="1305675.BFG57_06880"/>